<accession>A0AC58TX60</accession>
<reference evidence="2" key="2">
    <citation type="submission" date="2025-08" db="UniProtKB">
        <authorList>
            <consortium name="RefSeq"/>
        </authorList>
    </citation>
    <scope>IDENTIFICATION</scope>
    <source>
        <tissue evidence="2">Leaf</tissue>
    </source>
</reference>
<keyword evidence="1" id="KW-1185">Reference proteome</keyword>
<dbReference type="RefSeq" id="XP_075101820.1">
    <property type="nucleotide sequence ID" value="XM_075245719.1"/>
</dbReference>
<protein>
    <submittedName>
        <fullName evidence="2">Uncharacterized protein LOC142177247</fullName>
    </submittedName>
</protein>
<organism evidence="1 2">
    <name type="scientific">Nicotiana tabacum</name>
    <name type="common">Common tobacco</name>
    <dbReference type="NCBI Taxonomy" id="4097"/>
    <lineage>
        <taxon>Eukaryota</taxon>
        <taxon>Viridiplantae</taxon>
        <taxon>Streptophyta</taxon>
        <taxon>Embryophyta</taxon>
        <taxon>Tracheophyta</taxon>
        <taxon>Spermatophyta</taxon>
        <taxon>Magnoliopsida</taxon>
        <taxon>eudicotyledons</taxon>
        <taxon>Gunneridae</taxon>
        <taxon>Pentapetalae</taxon>
        <taxon>asterids</taxon>
        <taxon>lamiids</taxon>
        <taxon>Solanales</taxon>
        <taxon>Solanaceae</taxon>
        <taxon>Nicotianoideae</taxon>
        <taxon>Nicotianeae</taxon>
        <taxon>Nicotiana</taxon>
    </lineage>
</organism>
<proteinExistence type="predicted"/>
<reference evidence="1" key="1">
    <citation type="journal article" date="2014" name="Nat. Commun.">
        <title>The tobacco genome sequence and its comparison with those of tomato and potato.</title>
        <authorList>
            <person name="Sierro N."/>
            <person name="Battey J.N."/>
            <person name="Ouadi S."/>
            <person name="Bakaher N."/>
            <person name="Bovet L."/>
            <person name="Willig A."/>
            <person name="Goepfert S."/>
            <person name="Peitsch M.C."/>
            <person name="Ivanov N.V."/>
        </authorList>
    </citation>
    <scope>NUCLEOTIDE SEQUENCE [LARGE SCALE GENOMIC DNA]</scope>
</reference>
<evidence type="ECO:0000313" key="1">
    <source>
        <dbReference type="Proteomes" id="UP000790787"/>
    </source>
</evidence>
<evidence type="ECO:0000313" key="2">
    <source>
        <dbReference type="RefSeq" id="XP_075101820.1"/>
    </source>
</evidence>
<gene>
    <name evidence="2" type="primary">LOC142177247</name>
</gene>
<dbReference type="Proteomes" id="UP000790787">
    <property type="component" value="Chromosome 3"/>
</dbReference>
<sequence>MNSLISCSRLLSSSHSLWINPPSSSTCMKLKTRRQVANARFEHNHGESKLVDENMIVLRIRVKEMKLLEAGKIGPPSNWMGWEKKYFAHYNEDVCEAIGLLQLCLMETRPALALGMLTLLCLSVSFSTYVLILHAMEMTKSLFFHV</sequence>
<name>A0AC58TX60_TOBAC</name>